<gene>
    <name evidence="1" type="ORF">EGYM00392_LOCUS19845</name>
</gene>
<sequence length="111" mass="12398">MIFEFRGSQRHNIDPRAIAKCLLLSCAVPDVPHEYKQQGAPKYSPKTIPSTTLLWVPNNATAAKHILLNGILEAPYDSQWQSHSPLTLTNVVGTVHAWLLVKMLHYGWVVG</sequence>
<organism evidence="1">
    <name type="scientific">Eutreptiella gymnastica</name>
    <dbReference type="NCBI Taxonomy" id="73025"/>
    <lineage>
        <taxon>Eukaryota</taxon>
        <taxon>Discoba</taxon>
        <taxon>Euglenozoa</taxon>
        <taxon>Euglenida</taxon>
        <taxon>Spirocuta</taxon>
        <taxon>Euglenophyceae</taxon>
        <taxon>Eutreptiales</taxon>
        <taxon>Eutreptiaceae</taxon>
        <taxon>Eutreptiella</taxon>
    </lineage>
</organism>
<reference evidence="1" key="1">
    <citation type="submission" date="2021-01" db="EMBL/GenBank/DDBJ databases">
        <authorList>
            <person name="Corre E."/>
            <person name="Pelletier E."/>
            <person name="Niang G."/>
            <person name="Scheremetjew M."/>
            <person name="Finn R."/>
            <person name="Kale V."/>
            <person name="Holt S."/>
            <person name="Cochrane G."/>
            <person name="Meng A."/>
            <person name="Brown T."/>
            <person name="Cohen L."/>
        </authorList>
    </citation>
    <scope>NUCLEOTIDE SEQUENCE</scope>
    <source>
        <strain evidence="1">NIES-381</strain>
    </source>
</reference>
<protein>
    <submittedName>
        <fullName evidence="1">Uncharacterized protein</fullName>
    </submittedName>
</protein>
<dbReference type="AlphaFoldDB" id="A0A7S1ID35"/>
<proteinExistence type="predicted"/>
<dbReference type="EMBL" id="HBGA01053892">
    <property type="protein sequence ID" value="CAD9008751.1"/>
    <property type="molecule type" value="Transcribed_RNA"/>
</dbReference>
<name>A0A7S1ID35_9EUGL</name>
<evidence type="ECO:0000313" key="1">
    <source>
        <dbReference type="EMBL" id="CAD9008751.1"/>
    </source>
</evidence>
<accession>A0A7S1ID35</accession>